<dbReference type="GO" id="GO:0003676">
    <property type="term" value="F:nucleic acid binding"/>
    <property type="evidence" value="ECO:0007669"/>
    <property type="project" value="InterPro"/>
</dbReference>
<dbReference type="InterPro" id="IPR036875">
    <property type="entry name" value="Znf_CCHC_sf"/>
</dbReference>
<evidence type="ECO:0008006" key="6">
    <source>
        <dbReference type="Google" id="ProtNLM"/>
    </source>
</evidence>
<dbReference type="SUPFAM" id="SSF57756">
    <property type="entry name" value="Retrovirus zinc finger-like domains"/>
    <property type="match status" value="1"/>
</dbReference>
<name>A0A6A4FSW0_9STRA</name>
<evidence type="ECO:0000313" key="2">
    <source>
        <dbReference type="EMBL" id="KAE9043343.1"/>
    </source>
</evidence>
<evidence type="ECO:0000256" key="1">
    <source>
        <dbReference type="SAM" id="MobiDB-lite"/>
    </source>
</evidence>
<dbReference type="EMBL" id="QXFV01000265">
    <property type="protein sequence ID" value="KAE9043343.1"/>
    <property type="molecule type" value="Genomic_DNA"/>
</dbReference>
<proteinExistence type="predicted"/>
<protein>
    <recommendedName>
        <fullName evidence="6">CCHC-type domain-containing protein</fullName>
    </recommendedName>
</protein>
<dbReference type="Proteomes" id="UP000434957">
    <property type="component" value="Unassembled WGS sequence"/>
</dbReference>
<organism evidence="3 5">
    <name type="scientific">Phytophthora rubi</name>
    <dbReference type="NCBI Taxonomy" id="129364"/>
    <lineage>
        <taxon>Eukaryota</taxon>
        <taxon>Sar</taxon>
        <taxon>Stramenopiles</taxon>
        <taxon>Oomycota</taxon>
        <taxon>Peronosporomycetes</taxon>
        <taxon>Peronosporales</taxon>
        <taxon>Peronosporaceae</taxon>
        <taxon>Phytophthora</taxon>
    </lineage>
</organism>
<dbReference type="EMBL" id="QXFT01000169">
    <property type="protein sequence ID" value="KAE9352272.1"/>
    <property type="molecule type" value="Genomic_DNA"/>
</dbReference>
<feature type="compositionally biased region" description="Basic and acidic residues" evidence="1">
    <location>
        <begin position="39"/>
        <end position="76"/>
    </location>
</feature>
<evidence type="ECO:0000313" key="3">
    <source>
        <dbReference type="EMBL" id="KAE9352272.1"/>
    </source>
</evidence>
<feature type="region of interest" description="Disordered" evidence="1">
    <location>
        <begin position="110"/>
        <end position="130"/>
    </location>
</feature>
<dbReference type="AlphaFoldDB" id="A0A6A4FSW0"/>
<evidence type="ECO:0000313" key="5">
    <source>
        <dbReference type="Proteomes" id="UP000434957"/>
    </source>
</evidence>
<evidence type="ECO:0000313" key="4">
    <source>
        <dbReference type="Proteomes" id="UP000429607"/>
    </source>
</evidence>
<feature type="region of interest" description="Disordered" evidence="1">
    <location>
        <begin position="39"/>
        <end position="94"/>
    </location>
</feature>
<reference evidence="3 5" key="1">
    <citation type="submission" date="2018-08" db="EMBL/GenBank/DDBJ databases">
        <title>Genomic investigation of the strawberry pathogen Phytophthora fragariae indicates pathogenicity is determined by transcriptional variation in three key races.</title>
        <authorList>
            <person name="Adams T.M."/>
            <person name="Armitage A.D."/>
            <person name="Sobczyk M.K."/>
            <person name="Bates H.J."/>
            <person name="Dunwell J.M."/>
            <person name="Nellist C.F."/>
            <person name="Harrison R.J."/>
        </authorList>
    </citation>
    <scope>NUCLEOTIDE SEQUENCE [LARGE SCALE GENOMIC DNA]</scope>
    <source>
        <strain evidence="2 4">SCRP249</strain>
        <strain evidence="3 5">SCRP333</strain>
    </source>
</reference>
<keyword evidence="5" id="KW-1185">Reference proteome</keyword>
<dbReference type="Proteomes" id="UP000429607">
    <property type="component" value="Unassembled WGS sequence"/>
</dbReference>
<gene>
    <name evidence="2" type="ORF">PR001_g5829</name>
    <name evidence="3" type="ORF">PR003_g4460</name>
</gene>
<comment type="caution">
    <text evidence="3">The sequence shown here is derived from an EMBL/GenBank/DDBJ whole genome shotgun (WGS) entry which is preliminary data.</text>
</comment>
<sequence>MCKVIVESLRPATLREKVKRALEWDPSLKSDLRRLFDLVKQHMGNGKRDNGRRDGKNNKKQPDNSRVQIRKDDRRPSVKPPHKKRDGLPRGGCLHCKRSDHWLEDCSSTTEERYQGVLGEQETWEGGPPT</sequence>
<accession>A0A6A4FSW0</accession>
<dbReference type="GO" id="GO:0008270">
    <property type="term" value="F:zinc ion binding"/>
    <property type="evidence" value="ECO:0007669"/>
    <property type="project" value="InterPro"/>
</dbReference>